<sequence>MMRMNFKKKLPIETPPIRGYQFFAYPLSVISTNKNYLPWLCNHYIQLFCNPQEVKVHFYEPYNRYTNNPWFDYEVISKSSIKSFNMNPTDLIIKYINRGYYIVSLVDEYYIPKRRAYKKVHMKHDIFIFGYDISNKNFDILGYDENVIYNHTYVPFKCFEKSFLKLDSTSLIAFKLNPNYNCELDIVSIVSQLNDYLNSNNSSNKLKPYDDTQNFSDHVFGLDTYNQVIHYFELLLNKEVELDLISLHFMYEHKKCMLLRLQLLAEKGYINDINYYLKAYDEIKRKIIIARNLQLKYKITKNNNSLKKIISILKDIYPKEKNIVEDILNQLQTKSK</sequence>
<dbReference type="EMBL" id="BTPU01000027">
    <property type="protein sequence ID" value="GMQ62633.1"/>
    <property type="molecule type" value="Genomic_DNA"/>
</dbReference>
<keyword evidence="2" id="KW-1185">Reference proteome</keyword>
<reference evidence="1" key="1">
    <citation type="submission" date="2023-09" db="EMBL/GenBank/DDBJ databases">
        <title>Vallitalea sediminicola and Vallitalea maricola sp. nov., anaerobic bacteria isolated from marine sediment.</title>
        <authorList>
            <person name="Hirano S."/>
            <person name="Maeda A."/>
            <person name="Terahara T."/>
            <person name="Mori K."/>
            <person name="Hamada M."/>
            <person name="Matsumoto R."/>
            <person name="Kobayashi T."/>
        </authorList>
    </citation>
    <scope>NUCLEOTIDE SEQUENCE</scope>
    <source>
        <strain evidence="1">AN17-2</strain>
    </source>
</reference>
<evidence type="ECO:0000313" key="2">
    <source>
        <dbReference type="Proteomes" id="UP001374599"/>
    </source>
</evidence>
<protein>
    <submittedName>
        <fullName evidence="1">Uncharacterized protein</fullName>
    </submittedName>
</protein>
<proteinExistence type="predicted"/>
<dbReference type="Proteomes" id="UP001374599">
    <property type="component" value="Unassembled WGS sequence"/>
</dbReference>
<comment type="caution">
    <text evidence="1">The sequence shown here is derived from an EMBL/GenBank/DDBJ whole genome shotgun (WGS) entry which is preliminary data.</text>
</comment>
<gene>
    <name evidence="1" type="ORF">AN2V17_18650</name>
</gene>
<evidence type="ECO:0000313" key="1">
    <source>
        <dbReference type="EMBL" id="GMQ62633.1"/>
    </source>
</evidence>
<accession>A0ACB5UJB8</accession>
<organism evidence="1 2">
    <name type="scientific">Vallitalea maricola</name>
    <dbReference type="NCBI Taxonomy" id="3074433"/>
    <lineage>
        <taxon>Bacteria</taxon>
        <taxon>Bacillati</taxon>
        <taxon>Bacillota</taxon>
        <taxon>Clostridia</taxon>
        <taxon>Lachnospirales</taxon>
        <taxon>Vallitaleaceae</taxon>
        <taxon>Vallitalea</taxon>
    </lineage>
</organism>
<name>A0ACB5UJB8_9FIRM</name>